<feature type="domain" description="DUF4097" evidence="1">
    <location>
        <begin position="54"/>
        <end position="276"/>
    </location>
</feature>
<protein>
    <submittedName>
        <fullName evidence="2">DUF4097 family beta strand repeat protein</fullName>
    </submittedName>
</protein>
<organism evidence="2 3">
    <name type="scientific">Streptomyces liliiviolaceus</name>
    <dbReference type="NCBI Taxonomy" id="2823109"/>
    <lineage>
        <taxon>Bacteria</taxon>
        <taxon>Bacillati</taxon>
        <taxon>Actinomycetota</taxon>
        <taxon>Actinomycetes</taxon>
        <taxon>Kitasatosporales</taxon>
        <taxon>Streptomycetaceae</taxon>
        <taxon>Streptomyces</taxon>
    </lineage>
</organism>
<gene>
    <name evidence="2" type="ORF">J8N05_36795</name>
</gene>
<dbReference type="RefSeq" id="WP_210890918.1">
    <property type="nucleotide sequence ID" value="NZ_JAGPYQ010000002.1"/>
</dbReference>
<dbReference type="AlphaFoldDB" id="A0A940Y728"/>
<name>A0A940Y728_9ACTN</name>
<comment type="caution">
    <text evidence="2">The sequence shown here is derived from an EMBL/GenBank/DDBJ whole genome shotgun (WGS) entry which is preliminary data.</text>
</comment>
<sequence length="279" mass="29020">MPAFETPQPITVTIDLSVGDVRLDAGDRIDTVVEVLPSDPRNELDAKAAENTRVEYTGGQLLVKGPKQRQLFGRAGSIDVRVELPSGSEIRAVAQTAAFRGTGRLGECRFKTSIGDVQVQETGPLIAASSLGDISADRVEGAAEVTTGSGAVRIGEIEGQAVIKNSNGDTLVRSVTGDLRVKAANGGISVDRALAAVEAKTANGDIRISEVVHGSVVLGTSSGQLDIGVRAGTSAFLDVRTKSGRVYNFMTATDGPGTAEARVEVYASTSRGDIAVRRV</sequence>
<dbReference type="Pfam" id="PF13349">
    <property type="entry name" value="DUF4097"/>
    <property type="match status" value="1"/>
</dbReference>
<evidence type="ECO:0000313" key="3">
    <source>
        <dbReference type="Proteomes" id="UP000677413"/>
    </source>
</evidence>
<evidence type="ECO:0000259" key="1">
    <source>
        <dbReference type="Pfam" id="PF13349"/>
    </source>
</evidence>
<reference evidence="2 3" key="1">
    <citation type="submission" date="2021-04" db="EMBL/GenBank/DDBJ databases">
        <authorList>
            <person name="Tang X."/>
            <person name="Zhou X."/>
            <person name="Chen X."/>
            <person name="Cernava T."/>
            <person name="Zhang C."/>
        </authorList>
    </citation>
    <scope>NUCLEOTIDE SEQUENCE [LARGE SCALE GENOMIC DNA]</scope>
    <source>
        <strain evidence="2 3">BH-SS-21</strain>
    </source>
</reference>
<proteinExistence type="predicted"/>
<dbReference type="Proteomes" id="UP000677413">
    <property type="component" value="Unassembled WGS sequence"/>
</dbReference>
<dbReference type="InterPro" id="IPR025164">
    <property type="entry name" value="Toastrack_DUF4097"/>
</dbReference>
<evidence type="ECO:0000313" key="2">
    <source>
        <dbReference type="EMBL" id="MBQ0853725.1"/>
    </source>
</evidence>
<dbReference type="EMBL" id="JAGPYQ010000002">
    <property type="protein sequence ID" value="MBQ0853725.1"/>
    <property type="molecule type" value="Genomic_DNA"/>
</dbReference>
<accession>A0A940Y728</accession>
<keyword evidence="3" id="KW-1185">Reference proteome</keyword>